<name>A0AAN8WRU3_HALRR</name>
<keyword evidence="6" id="KW-0539">Nucleus</keyword>
<dbReference type="InterPro" id="IPR036236">
    <property type="entry name" value="Znf_C2H2_sf"/>
</dbReference>
<sequence length="278" mass="32148">MLRAIWVKSHACHLCPKTYTERRAFVGHMMKHTGERPFMCNICNKTFTEKRVLKAHSVYHRGEKNFVCHICLSSFFLKGDLKRHSVIHTGTKPYTCSVCNKGFAERGNLSVHEKTHLKERPLFRCEMCDKTFISRPGLKKHLKHYCTGKLHICTVCHKPLGKAWDLLGNGEIKHTCNSCLKNISIQEGIIRKPEHYEIGCISNTEVKYEYPSHDEEKNGVERISFSHDSERDVERARQSNDNEDSVGSDYEHNSLYDSDTFCDVKVEPFFDDDAIEAY</sequence>
<evidence type="ECO:0000256" key="5">
    <source>
        <dbReference type="ARBA" id="ARBA00022833"/>
    </source>
</evidence>
<reference evidence="10 11" key="1">
    <citation type="submission" date="2023-11" db="EMBL/GenBank/DDBJ databases">
        <title>Halocaridina rubra genome assembly.</title>
        <authorList>
            <person name="Smith C."/>
        </authorList>
    </citation>
    <scope>NUCLEOTIDE SEQUENCE [LARGE SCALE GENOMIC DNA]</scope>
    <source>
        <strain evidence="10">EP-1</strain>
        <tissue evidence="10">Whole</tissue>
    </source>
</reference>
<keyword evidence="4 7" id="KW-0863">Zinc-finger</keyword>
<dbReference type="GO" id="GO:0000981">
    <property type="term" value="F:DNA-binding transcription factor activity, RNA polymerase II-specific"/>
    <property type="evidence" value="ECO:0007669"/>
    <property type="project" value="TreeGrafter"/>
</dbReference>
<evidence type="ECO:0000256" key="6">
    <source>
        <dbReference type="ARBA" id="ARBA00023242"/>
    </source>
</evidence>
<dbReference type="PROSITE" id="PS00028">
    <property type="entry name" value="ZINC_FINGER_C2H2_1"/>
    <property type="match status" value="4"/>
</dbReference>
<evidence type="ECO:0000256" key="4">
    <source>
        <dbReference type="ARBA" id="ARBA00022771"/>
    </source>
</evidence>
<dbReference type="PANTHER" id="PTHR23226">
    <property type="entry name" value="ZINC FINGER AND SCAN DOMAIN-CONTAINING"/>
    <property type="match status" value="1"/>
</dbReference>
<dbReference type="SMART" id="SM00355">
    <property type="entry name" value="ZnF_C2H2"/>
    <property type="match status" value="5"/>
</dbReference>
<feature type="domain" description="C2H2-type" evidence="9">
    <location>
        <begin position="10"/>
        <end position="37"/>
    </location>
</feature>
<dbReference type="Proteomes" id="UP001381693">
    <property type="component" value="Unassembled WGS sequence"/>
</dbReference>
<proteinExistence type="predicted"/>
<dbReference type="FunFam" id="3.30.160.60:FF:000624">
    <property type="entry name" value="zinc finger protein 697"/>
    <property type="match status" value="1"/>
</dbReference>
<evidence type="ECO:0000256" key="7">
    <source>
        <dbReference type="PROSITE-ProRule" id="PRU00042"/>
    </source>
</evidence>
<dbReference type="FunFam" id="3.30.160.60:FF:000446">
    <property type="entry name" value="Zinc finger protein"/>
    <property type="match status" value="1"/>
</dbReference>
<dbReference type="GO" id="GO:0005634">
    <property type="term" value="C:nucleus"/>
    <property type="evidence" value="ECO:0007669"/>
    <property type="project" value="UniProtKB-SubCell"/>
</dbReference>
<dbReference type="AlphaFoldDB" id="A0AAN8WRU3"/>
<feature type="domain" description="C2H2-type" evidence="9">
    <location>
        <begin position="66"/>
        <end position="93"/>
    </location>
</feature>
<keyword evidence="11" id="KW-1185">Reference proteome</keyword>
<gene>
    <name evidence="10" type="ORF">SK128_006100</name>
</gene>
<comment type="caution">
    <text evidence="10">The sequence shown here is derived from an EMBL/GenBank/DDBJ whole genome shotgun (WGS) entry which is preliminary data.</text>
</comment>
<organism evidence="10 11">
    <name type="scientific">Halocaridina rubra</name>
    <name type="common">Hawaiian red shrimp</name>
    <dbReference type="NCBI Taxonomy" id="373956"/>
    <lineage>
        <taxon>Eukaryota</taxon>
        <taxon>Metazoa</taxon>
        <taxon>Ecdysozoa</taxon>
        <taxon>Arthropoda</taxon>
        <taxon>Crustacea</taxon>
        <taxon>Multicrustacea</taxon>
        <taxon>Malacostraca</taxon>
        <taxon>Eumalacostraca</taxon>
        <taxon>Eucarida</taxon>
        <taxon>Decapoda</taxon>
        <taxon>Pleocyemata</taxon>
        <taxon>Caridea</taxon>
        <taxon>Atyoidea</taxon>
        <taxon>Atyidae</taxon>
        <taxon>Halocaridina</taxon>
    </lineage>
</organism>
<dbReference type="PANTHER" id="PTHR23226:SF416">
    <property type="entry name" value="FI01424P"/>
    <property type="match status" value="1"/>
</dbReference>
<dbReference type="Gene3D" id="3.30.160.60">
    <property type="entry name" value="Classic Zinc Finger"/>
    <property type="match status" value="4"/>
</dbReference>
<accession>A0AAN8WRU3</accession>
<dbReference type="FunFam" id="3.30.160.60:FF:002349">
    <property type="entry name" value="Zinc finger and BTB domain-containing 40"/>
    <property type="match status" value="1"/>
</dbReference>
<keyword evidence="5" id="KW-0862">Zinc</keyword>
<feature type="compositionally biased region" description="Basic and acidic residues" evidence="8">
    <location>
        <begin position="220"/>
        <end position="240"/>
    </location>
</feature>
<dbReference type="SUPFAM" id="SSF57667">
    <property type="entry name" value="beta-beta-alpha zinc fingers"/>
    <property type="match status" value="3"/>
</dbReference>
<dbReference type="GO" id="GO:0008270">
    <property type="term" value="F:zinc ion binding"/>
    <property type="evidence" value="ECO:0007669"/>
    <property type="project" value="UniProtKB-KW"/>
</dbReference>
<feature type="domain" description="C2H2-type" evidence="9">
    <location>
        <begin position="94"/>
        <end position="121"/>
    </location>
</feature>
<evidence type="ECO:0000256" key="1">
    <source>
        <dbReference type="ARBA" id="ARBA00004123"/>
    </source>
</evidence>
<dbReference type="GO" id="GO:0000978">
    <property type="term" value="F:RNA polymerase II cis-regulatory region sequence-specific DNA binding"/>
    <property type="evidence" value="ECO:0007669"/>
    <property type="project" value="TreeGrafter"/>
</dbReference>
<feature type="domain" description="C2H2-type" evidence="9">
    <location>
        <begin position="38"/>
        <end position="65"/>
    </location>
</feature>
<evidence type="ECO:0000256" key="8">
    <source>
        <dbReference type="SAM" id="MobiDB-lite"/>
    </source>
</evidence>
<dbReference type="PROSITE" id="PS50157">
    <property type="entry name" value="ZINC_FINGER_C2H2_2"/>
    <property type="match status" value="5"/>
</dbReference>
<comment type="subcellular location">
    <subcellularLocation>
        <location evidence="1">Nucleus</location>
    </subcellularLocation>
</comment>
<feature type="domain" description="C2H2-type" evidence="9">
    <location>
        <begin position="123"/>
        <end position="151"/>
    </location>
</feature>
<dbReference type="InterPro" id="IPR013087">
    <property type="entry name" value="Znf_C2H2_type"/>
</dbReference>
<feature type="region of interest" description="Disordered" evidence="8">
    <location>
        <begin position="220"/>
        <end position="251"/>
    </location>
</feature>
<protein>
    <recommendedName>
        <fullName evidence="9">C2H2-type domain-containing protein</fullName>
    </recommendedName>
</protein>
<evidence type="ECO:0000313" key="11">
    <source>
        <dbReference type="Proteomes" id="UP001381693"/>
    </source>
</evidence>
<evidence type="ECO:0000256" key="3">
    <source>
        <dbReference type="ARBA" id="ARBA00022737"/>
    </source>
</evidence>
<evidence type="ECO:0000259" key="9">
    <source>
        <dbReference type="PROSITE" id="PS50157"/>
    </source>
</evidence>
<dbReference type="EMBL" id="JAXCGZ010015150">
    <property type="protein sequence ID" value="KAK7071085.1"/>
    <property type="molecule type" value="Genomic_DNA"/>
</dbReference>
<evidence type="ECO:0000313" key="10">
    <source>
        <dbReference type="EMBL" id="KAK7071085.1"/>
    </source>
</evidence>
<dbReference type="Pfam" id="PF00096">
    <property type="entry name" value="zf-C2H2"/>
    <property type="match status" value="3"/>
</dbReference>
<keyword evidence="2" id="KW-0479">Metal-binding</keyword>
<evidence type="ECO:0000256" key="2">
    <source>
        <dbReference type="ARBA" id="ARBA00022723"/>
    </source>
</evidence>
<keyword evidence="3" id="KW-0677">Repeat</keyword>